<feature type="domain" description="ABC transmembrane type-1" evidence="13">
    <location>
        <begin position="189"/>
        <end position="366"/>
    </location>
</feature>
<dbReference type="EMBL" id="MWWY01000002">
    <property type="protein sequence ID" value="OZG66641.1"/>
    <property type="molecule type" value="Genomic_DNA"/>
</dbReference>
<dbReference type="GO" id="GO:0140359">
    <property type="term" value="F:ABC-type transporter activity"/>
    <property type="evidence" value="ECO:0007669"/>
    <property type="project" value="InterPro"/>
</dbReference>
<dbReference type="Gene3D" id="3.40.50.300">
    <property type="entry name" value="P-loop containing nucleotide triphosphate hydrolases"/>
    <property type="match status" value="1"/>
</dbReference>
<keyword evidence="4 11" id="KW-0812">Transmembrane</keyword>
<evidence type="ECO:0000259" key="12">
    <source>
        <dbReference type="PROSITE" id="PS50893"/>
    </source>
</evidence>
<comment type="subcellular location">
    <subcellularLocation>
        <location evidence="1">Cell membrane</location>
        <topology evidence="1">Multi-pass membrane protein</topology>
    </subcellularLocation>
</comment>
<dbReference type="Pfam" id="PF00005">
    <property type="entry name" value="ABC_tran"/>
    <property type="match status" value="1"/>
</dbReference>
<dbReference type="InterPro" id="IPR036640">
    <property type="entry name" value="ABC1_TM_sf"/>
</dbReference>
<dbReference type="GO" id="GO:0016887">
    <property type="term" value="F:ATP hydrolysis activity"/>
    <property type="evidence" value="ECO:0007669"/>
    <property type="project" value="InterPro"/>
</dbReference>
<dbReference type="SUPFAM" id="SSF52540">
    <property type="entry name" value="P-loop containing nucleoside triphosphate hydrolases"/>
    <property type="match status" value="1"/>
</dbReference>
<evidence type="ECO:0000256" key="1">
    <source>
        <dbReference type="ARBA" id="ARBA00004651"/>
    </source>
</evidence>
<dbReference type="RefSeq" id="WP_211279646.1">
    <property type="nucleotide sequence ID" value="NZ_MWWY01000002.1"/>
</dbReference>
<feature type="transmembrane region" description="Helical" evidence="11">
    <location>
        <begin position="303"/>
        <end position="328"/>
    </location>
</feature>
<proteinExistence type="inferred from homology"/>
<keyword evidence="7 11" id="KW-1133">Transmembrane helix</keyword>
<accession>A0A261G5D4</accession>
<dbReference type="PANTHER" id="PTHR24221">
    <property type="entry name" value="ATP-BINDING CASSETTE SUB-FAMILY B"/>
    <property type="match status" value="1"/>
</dbReference>
<keyword evidence="6" id="KW-0067">ATP-binding</keyword>
<feature type="transmembrane region" description="Helical" evidence="11">
    <location>
        <begin position="75"/>
        <end position="99"/>
    </location>
</feature>
<protein>
    <submittedName>
        <fullName evidence="14">ABC transporter permease</fullName>
    </submittedName>
</protein>
<comment type="similarity">
    <text evidence="9">Belongs to the ABC transporter superfamily. Lipid exporter (TC 3.A.1.106) family.</text>
</comment>
<dbReference type="InterPro" id="IPR039421">
    <property type="entry name" value="Type_1_exporter"/>
</dbReference>
<dbReference type="FunFam" id="3.40.50.300:FF:000299">
    <property type="entry name" value="ABC transporter ATP-binding protein/permease"/>
    <property type="match status" value="1"/>
</dbReference>
<evidence type="ECO:0000256" key="7">
    <source>
        <dbReference type="ARBA" id="ARBA00022989"/>
    </source>
</evidence>
<dbReference type="PROSITE" id="PS50929">
    <property type="entry name" value="ABC_TM1F"/>
    <property type="match status" value="1"/>
</dbReference>
<dbReference type="InterPro" id="IPR003593">
    <property type="entry name" value="AAA+_ATPase"/>
</dbReference>
<comment type="caution">
    <text evidence="14">The sequence shown here is derived from an EMBL/GenBank/DDBJ whole genome shotgun (WGS) entry which is preliminary data.</text>
</comment>
<name>A0A261G5D4_9BIFI</name>
<dbReference type="InterPro" id="IPR027417">
    <property type="entry name" value="P-loop_NTPase"/>
</dbReference>
<feature type="compositionally biased region" description="Low complexity" evidence="10">
    <location>
        <begin position="38"/>
        <end position="51"/>
    </location>
</feature>
<evidence type="ECO:0000256" key="2">
    <source>
        <dbReference type="ARBA" id="ARBA00022448"/>
    </source>
</evidence>
<evidence type="ECO:0000256" key="11">
    <source>
        <dbReference type="SAM" id="Phobius"/>
    </source>
</evidence>
<dbReference type="SMART" id="SM00382">
    <property type="entry name" value="AAA"/>
    <property type="match status" value="1"/>
</dbReference>
<evidence type="ECO:0000313" key="15">
    <source>
        <dbReference type="Proteomes" id="UP000216074"/>
    </source>
</evidence>
<feature type="transmembrane region" description="Helical" evidence="11">
    <location>
        <begin position="111"/>
        <end position="129"/>
    </location>
</feature>
<feature type="region of interest" description="Disordered" evidence="10">
    <location>
        <begin position="1"/>
        <end position="51"/>
    </location>
</feature>
<dbReference type="AlphaFoldDB" id="A0A261G5D4"/>
<evidence type="ECO:0000256" key="4">
    <source>
        <dbReference type="ARBA" id="ARBA00022692"/>
    </source>
</evidence>
<evidence type="ECO:0000256" key="6">
    <source>
        <dbReference type="ARBA" id="ARBA00022840"/>
    </source>
</evidence>
<dbReference type="GO" id="GO:0005524">
    <property type="term" value="F:ATP binding"/>
    <property type="evidence" value="ECO:0007669"/>
    <property type="project" value="UniProtKB-KW"/>
</dbReference>
<evidence type="ECO:0000256" key="10">
    <source>
        <dbReference type="SAM" id="MobiDB-lite"/>
    </source>
</evidence>
<dbReference type="PANTHER" id="PTHR24221:SF654">
    <property type="entry name" value="ATP-BINDING CASSETTE SUB-FAMILY B MEMBER 6"/>
    <property type="match status" value="1"/>
</dbReference>
<dbReference type="InterPro" id="IPR011527">
    <property type="entry name" value="ABC1_TM_dom"/>
</dbReference>
<keyword evidence="5" id="KW-0547">Nucleotide-binding</keyword>
<feature type="transmembrane region" description="Helical" evidence="11">
    <location>
        <begin position="203"/>
        <end position="230"/>
    </location>
</feature>
<feature type="compositionally biased region" description="Polar residues" evidence="10">
    <location>
        <begin position="26"/>
        <end position="37"/>
    </location>
</feature>
<evidence type="ECO:0000313" key="14">
    <source>
        <dbReference type="EMBL" id="OZG66641.1"/>
    </source>
</evidence>
<keyword evidence="8 11" id="KW-0472">Membrane</keyword>
<dbReference type="SUPFAM" id="SSF90123">
    <property type="entry name" value="ABC transporter transmembrane region"/>
    <property type="match status" value="1"/>
</dbReference>
<dbReference type="GO" id="GO:0005886">
    <property type="term" value="C:plasma membrane"/>
    <property type="evidence" value="ECO:0007669"/>
    <property type="project" value="UniProtKB-SubCell"/>
</dbReference>
<gene>
    <name evidence="14" type="ORF">BHAP_0050</name>
</gene>
<evidence type="ECO:0000256" key="8">
    <source>
        <dbReference type="ARBA" id="ARBA00023136"/>
    </source>
</evidence>
<sequence>MCDNIEERQRNSDSSEPASGEPASATVPSPESTPVSGTPSPAHPAATPATPRYSMWSTTRFMLRIARESVPSVPVFVLVLAAAAAARTTTEMFVAPVILNRIETHASLPSMLLAIGGFTLLLVALAATYDWCETYTSLGRIAVRVRVLEKIGLKTASTSYINTLDANFRAKEDKSTKSCMSNNSAGEQVWTTYTEICTNVIGFVLYLLVLSSLNPALIALVLVTAVASYFSSKRINEWGYRHRDEEQTAFGQFYYLQHKVAGGRDYREYAKDIRIFGLRPWIIELRSGIMRTLQAFYTKRERIYMWANVIDVVLTFARNGIAYVYLIWLTLSENLPASQFLLYFTAISGFATWITGILDKFSELNKESLEIAQIREFLDWPEPYDLDSGEPITKQPGHLYEIRLDHVSFRYPNADHDTLHDINLTIRPGEKIAVVGLNGAGKTTMIKVICGFLDPTAGRVLLDGVDIRTYNRRDYYTLFAAVFQDFSVLDTTVAQNVAQRLDGIDMSRVRACLDEAGLTDKIMSLPGGLNAHIGRQLFEDGVDLSGGQTQRLMLARALYKDAPILLLDEPTAALDPIAENDIYQHYNRMTQGRTSVFISHRLASTRFCDRILFMKNGRIAEEGSHDALLAAGGEYAQLFNVQSKYYRNDERDAMKKADDDE</sequence>
<dbReference type="PROSITE" id="PS50893">
    <property type="entry name" value="ABC_TRANSPORTER_2"/>
    <property type="match status" value="1"/>
</dbReference>
<evidence type="ECO:0000256" key="3">
    <source>
        <dbReference type="ARBA" id="ARBA00022475"/>
    </source>
</evidence>
<evidence type="ECO:0000259" key="13">
    <source>
        <dbReference type="PROSITE" id="PS50929"/>
    </source>
</evidence>
<feature type="compositionally biased region" description="Low complexity" evidence="10">
    <location>
        <begin position="14"/>
        <end position="25"/>
    </location>
</feature>
<evidence type="ECO:0000256" key="9">
    <source>
        <dbReference type="ARBA" id="ARBA00061644"/>
    </source>
</evidence>
<feature type="compositionally biased region" description="Basic and acidic residues" evidence="10">
    <location>
        <begin position="1"/>
        <end position="13"/>
    </location>
</feature>
<dbReference type="GO" id="GO:0034040">
    <property type="term" value="F:ATPase-coupled lipid transmembrane transporter activity"/>
    <property type="evidence" value="ECO:0007669"/>
    <property type="project" value="TreeGrafter"/>
</dbReference>
<reference evidence="14 15" key="1">
    <citation type="journal article" date="2017" name="BMC Genomics">
        <title>Comparative genomic and phylogenomic analyses of the Bifidobacteriaceae family.</title>
        <authorList>
            <person name="Lugli G.A."/>
            <person name="Milani C."/>
            <person name="Turroni F."/>
            <person name="Duranti S."/>
            <person name="Mancabelli L."/>
            <person name="Mangifesta M."/>
            <person name="Ferrario C."/>
            <person name="Modesto M."/>
            <person name="Mattarelli P."/>
            <person name="Jiri K."/>
            <person name="van Sinderen D."/>
            <person name="Ventura M."/>
        </authorList>
    </citation>
    <scope>NUCLEOTIDE SEQUENCE [LARGE SCALE GENOMIC DNA]</scope>
    <source>
        <strain evidence="14 15">DSM 100202</strain>
    </source>
</reference>
<keyword evidence="15" id="KW-1185">Reference proteome</keyword>
<keyword evidence="2" id="KW-0813">Transport</keyword>
<feature type="transmembrane region" description="Helical" evidence="11">
    <location>
        <begin position="340"/>
        <end position="358"/>
    </location>
</feature>
<feature type="domain" description="ABC transporter" evidence="12">
    <location>
        <begin position="402"/>
        <end position="641"/>
    </location>
</feature>
<dbReference type="InterPro" id="IPR003439">
    <property type="entry name" value="ABC_transporter-like_ATP-bd"/>
</dbReference>
<evidence type="ECO:0000256" key="5">
    <source>
        <dbReference type="ARBA" id="ARBA00022741"/>
    </source>
</evidence>
<dbReference type="Proteomes" id="UP000216074">
    <property type="component" value="Unassembled WGS sequence"/>
</dbReference>
<keyword evidence="3" id="KW-1003">Cell membrane</keyword>
<dbReference type="Gene3D" id="1.20.1560.10">
    <property type="entry name" value="ABC transporter type 1, transmembrane domain"/>
    <property type="match status" value="1"/>
</dbReference>
<organism evidence="14 15">
    <name type="scientific">Bifidobacterium hapali</name>
    <dbReference type="NCBI Taxonomy" id="1630172"/>
    <lineage>
        <taxon>Bacteria</taxon>
        <taxon>Bacillati</taxon>
        <taxon>Actinomycetota</taxon>
        <taxon>Actinomycetes</taxon>
        <taxon>Bifidobacteriales</taxon>
        <taxon>Bifidobacteriaceae</taxon>
        <taxon>Bifidobacterium</taxon>
    </lineage>
</organism>